<organism evidence="2 3">
    <name type="scientific">Pseudocercospora musae</name>
    <dbReference type="NCBI Taxonomy" id="113226"/>
    <lineage>
        <taxon>Eukaryota</taxon>
        <taxon>Fungi</taxon>
        <taxon>Dikarya</taxon>
        <taxon>Ascomycota</taxon>
        <taxon>Pezizomycotina</taxon>
        <taxon>Dothideomycetes</taxon>
        <taxon>Dothideomycetidae</taxon>
        <taxon>Mycosphaerellales</taxon>
        <taxon>Mycosphaerellaceae</taxon>
        <taxon>Pseudocercospora</taxon>
    </lineage>
</organism>
<evidence type="ECO:0000313" key="3">
    <source>
        <dbReference type="Proteomes" id="UP000073492"/>
    </source>
</evidence>
<dbReference type="InterPro" id="IPR013320">
    <property type="entry name" value="ConA-like_dom_sf"/>
</dbReference>
<dbReference type="SUPFAM" id="SSF49899">
    <property type="entry name" value="Concanavalin A-like lectins/glucanases"/>
    <property type="match status" value="1"/>
</dbReference>
<dbReference type="EMBL" id="LFZO01000304">
    <property type="protein sequence ID" value="KXT09820.1"/>
    <property type="molecule type" value="Genomic_DNA"/>
</dbReference>
<dbReference type="PROSITE" id="PS51762">
    <property type="entry name" value="GH16_2"/>
    <property type="match status" value="1"/>
</dbReference>
<sequence length="250" mass="27728">MRSLNYLVHLPGFVAAIVPESYHEHRLEKRGSPLIPSNCFSNDQALYQYFSPNYPWGDHHNGAALMSKAQISTAKGYLSLKSDFVGPAKYVYNSGTVYAKQQFTVPAGKGLDFQASFQADTQTGCWPAFWLTAVKGWPPEIDLCEWKGSGKVSFNTFNTSSQVAALDVPYPDPGSWHVIRNELRAEGDGSTLKISFFLDGKLVATQYGAKMVNIPFWFIIDYQMLGSSGRAGPHVTTYFNVKDLTVTSFP</sequence>
<dbReference type="GO" id="GO:0005975">
    <property type="term" value="P:carbohydrate metabolic process"/>
    <property type="evidence" value="ECO:0007669"/>
    <property type="project" value="InterPro"/>
</dbReference>
<dbReference type="GO" id="GO:0004553">
    <property type="term" value="F:hydrolase activity, hydrolyzing O-glycosyl compounds"/>
    <property type="evidence" value="ECO:0007669"/>
    <property type="project" value="InterPro"/>
</dbReference>
<protein>
    <recommendedName>
        <fullName evidence="1">GH16 domain-containing protein</fullName>
    </recommendedName>
</protein>
<name>A0A139I508_9PEZI</name>
<reference evidence="2 3" key="1">
    <citation type="submission" date="2015-07" db="EMBL/GenBank/DDBJ databases">
        <title>Comparative genomics of the Sigatoka disease complex on banana suggests a link between parallel evolutionary changes in Pseudocercospora fijiensis and Pseudocercospora eumusae and increased virulence on the banana host.</title>
        <authorList>
            <person name="Chang T.-C."/>
            <person name="Salvucci A."/>
            <person name="Crous P.W."/>
            <person name="Stergiopoulos I."/>
        </authorList>
    </citation>
    <scope>NUCLEOTIDE SEQUENCE [LARGE SCALE GENOMIC DNA]</scope>
    <source>
        <strain evidence="2 3">CBS 116634</strain>
    </source>
</reference>
<evidence type="ECO:0000313" key="2">
    <source>
        <dbReference type="EMBL" id="KXT09820.1"/>
    </source>
</evidence>
<gene>
    <name evidence="2" type="ORF">AC579_10516</name>
</gene>
<evidence type="ECO:0000259" key="1">
    <source>
        <dbReference type="PROSITE" id="PS51762"/>
    </source>
</evidence>
<dbReference type="InterPro" id="IPR000757">
    <property type="entry name" value="Beta-glucanase-like"/>
</dbReference>
<proteinExistence type="predicted"/>
<feature type="domain" description="GH16" evidence="1">
    <location>
        <begin position="11"/>
        <end position="249"/>
    </location>
</feature>
<accession>A0A139I508</accession>
<keyword evidence="3" id="KW-1185">Reference proteome</keyword>
<comment type="caution">
    <text evidence="2">The sequence shown here is derived from an EMBL/GenBank/DDBJ whole genome shotgun (WGS) entry which is preliminary data.</text>
</comment>
<dbReference type="Proteomes" id="UP000073492">
    <property type="component" value="Unassembled WGS sequence"/>
</dbReference>
<dbReference type="AlphaFoldDB" id="A0A139I508"/>
<dbReference type="Gene3D" id="2.60.120.200">
    <property type="match status" value="1"/>
</dbReference>
<dbReference type="OrthoDB" id="1535081at2759"/>